<keyword evidence="2 7" id="KW-0479">Metal-binding</keyword>
<dbReference type="SUPFAM" id="SSF55486">
    <property type="entry name" value="Metalloproteases ('zincins'), catalytic domain"/>
    <property type="match status" value="1"/>
</dbReference>
<accession>A0A3P8ELZ5</accession>
<feature type="binding site" evidence="7">
    <location>
        <position position="53"/>
    </location>
    <ligand>
        <name>Zn(2+)</name>
        <dbReference type="ChEBI" id="CHEBI:29105"/>
        <note>catalytic</note>
    </ligand>
</feature>
<evidence type="ECO:0000259" key="9">
    <source>
        <dbReference type="PROSITE" id="PS51864"/>
    </source>
</evidence>
<evidence type="ECO:0000256" key="3">
    <source>
        <dbReference type="ARBA" id="ARBA00022801"/>
    </source>
</evidence>
<evidence type="ECO:0000313" key="11">
    <source>
        <dbReference type="Proteomes" id="UP000050761"/>
    </source>
</evidence>
<reference evidence="12" key="2">
    <citation type="submission" date="2019-09" db="UniProtKB">
        <authorList>
            <consortium name="WormBaseParasite"/>
        </authorList>
    </citation>
    <scope>IDENTIFICATION</scope>
</reference>
<comment type="caution">
    <text evidence="7">Lacks conserved residue(s) required for the propagation of feature annotation.</text>
</comment>
<feature type="active site" evidence="7">
    <location>
        <position position="44"/>
    </location>
</feature>
<feature type="domain" description="Peptidase M12A" evidence="9">
    <location>
        <begin position="1"/>
        <end position="145"/>
    </location>
</feature>
<accession>A0A183GPE0</accession>
<dbReference type="PROSITE" id="PS51864">
    <property type="entry name" value="ASTACIN"/>
    <property type="match status" value="1"/>
</dbReference>
<evidence type="ECO:0000256" key="4">
    <source>
        <dbReference type="ARBA" id="ARBA00022833"/>
    </source>
</evidence>
<feature type="binding site" evidence="7">
    <location>
        <position position="47"/>
    </location>
    <ligand>
        <name>Zn(2+)</name>
        <dbReference type="ChEBI" id="CHEBI:29105"/>
        <note>catalytic</note>
    </ligand>
</feature>
<dbReference type="PANTHER" id="PTHR10127">
    <property type="entry name" value="DISCOIDIN, CUB, EGF, LAMININ , AND ZINC METALLOPROTEASE DOMAIN CONTAINING"/>
    <property type="match status" value="1"/>
</dbReference>
<dbReference type="Proteomes" id="UP000050761">
    <property type="component" value="Unassembled WGS sequence"/>
</dbReference>
<protein>
    <recommendedName>
        <fullName evidence="8">Metalloendopeptidase</fullName>
        <ecNumber evidence="8">3.4.24.-</ecNumber>
    </recommendedName>
</protein>
<dbReference type="SMART" id="SM00235">
    <property type="entry name" value="ZnMc"/>
    <property type="match status" value="1"/>
</dbReference>
<dbReference type="OrthoDB" id="5852342at2759"/>
<proteinExistence type="predicted"/>
<sequence>MPATDRVYVWGDGTSCDANIGNTGGKQFLALGRGCETIGTVAHEIGHVLGFFHTMGRHDRDEYVTANLENIKQNPFAYRKHTPEENNNYGLPYDYGSIMHYGQNSMAKTRYPTMVPRDVNYRRTMGSPFISFIDLSMMNELYECKG</sequence>
<keyword evidence="1 7" id="KW-0645">Protease</keyword>
<evidence type="ECO:0000313" key="10">
    <source>
        <dbReference type="EMBL" id="VDP45884.1"/>
    </source>
</evidence>
<keyword evidence="11" id="KW-1185">Reference proteome</keyword>
<dbReference type="WBParaSite" id="HPBE_0002456001-mRNA-1">
    <property type="protein sequence ID" value="HPBE_0002456001-mRNA-1"/>
    <property type="gene ID" value="HPBE_0002456001"/>
</dbReference>
<name>A0A183GPE0_HELPZ</name>
<dbReference type="Pfam" id="PF01400">
    <property type="entry name" value="Astacin"/>
    <property type="match status" value="1"/>
</dbReference>
<evidence type="ECO:0000256" key="5">
    <source>
        <dbReference type="ARBA" id="ARBA00023049"/>
    </source>
</evidence>
<dbReference type="AlphaFoldDB" id="A0A183GPE0"/>
<evidence type="ECO:0000256" key="7">
    <source>
        <dbReference type="PROSITE-ProRule" id="PRU01211"/>
    </source>
</evidence>
<dbReference type="GO" id="GO:0004222">
    <property type="term" value="F:metalloendopeptidase activity"/>
    <property type="evidence" value="ECO:0007669"/>
    <property type="project" value="UniProtKB-UniRule"/>
</dbReference>
<feature type="binding site" evidence="7">
    <location>
        <position position="43"/>
    </location>
    <ligand>
        <name>Zn(2+)</name>
        <dbReference type="ChEBI" id="CHEBI:29105"/>
        <note>catalytic</note>
    </ligand>
</feature>
<keyword evidence="3 7" id="KW-0378">Hydrolase</keyword>
<comment type="cofactor">
    <cofactor evidence="7 8">
        <name>Zn(2+)</name>
        <dbReference type="ChEBI" id="CHEBI:29105"/>
    </cofactor>
    <text evidence="7 8">Binds 1 zinc ion per subunit.</text>
</comment>
<keyword evidence="6" id="KW-1015">Disulfide bond</keyword>
<evidence type="ECO:0000256" key="1">
    <source>
        <dbReference type="ARBA" id="ARBA00022670"/>
    </source>
</evidence>
<gene>
    <name evidence="10" type="ORF">HPBE_LOCUS24560</name>
</gene>
<dbReference type="InterPro" id="IPR006026">
    <property type="entry name" value="Peptidase_Metallo"/>
</dbReference>
<dbReference type="PRINTS" id="PR00480">
    <property type="entry name" value="ASTACIN"/>
</dbReference>
<dbReference type="GO" id="GO:0008270">
    <property type="term" value="F:zinc ion binding"/>
    <property type="evidence" value="ECO:0007669"/>
    <property type="project" value="UniProtKB-UniRule"/>
</dbReference>
<dbReference type="EC" id="3.4.24.-" evidence="8"/>
<dbReference type="InterPro" id="IPR001506">
    <property type="entry name" value="Peptidase_M12A"/>
</dbReference>
<dbReference type="InterPro" id="IPR024079">
    <property type="entry name" value="MetalloPept_cat_dom_sf"/>
</dbReference>
<evidence type="ECO:0000256" key="8">
    <source>
        <dbReference type="RuleBase" id="RU361183"/>
    </source>
</evidence>
<dbReference type="PANTHER" id="PTHR10127:SF780">
    <property type="entry name" value="METALLOENDOPEPTIDASE"/>
    <property type="match status" value="1"/>
</dbReference>
<keyword evidence="4 7" id="KW-0862">Zinc</keyword>
<keyword evidence="5 7" id="KW-0482">Metalloprotease</keyword>
<dbReference type="GO" id="GO:0006508">
    <property type="term" value="P:proteolysis"/>
    <property type="evidence" value="ECO:0007669"/>
    <property type="project" value="UniProtKB-KW"/>
</dbReference>
<dbReference type="Gene3D" id="3.40.390.10">
    <property type="entry name" value="Collagenase (Catalytic Domain)"/>
    <property type="match status" value="1"/>
</dbReference>
<evidence type="ECO:0000256" key="2">
    <source>
        <dbReference type="ARBA" id="ARBA00022723"/>
    </source>
</evidence>
<evidence type="ECO:0000256" key="6">
    <source>
        <dbReference type="ARBA" id="ARBA00023157"/>
    </source>
</evidence>
<dbReference type="EMBL" id="UZAH01036514">
    <property type="protein sequence ID" value="VDP45884.1"/>
    <property type="molecule type" value="Genomic_DNA"/>
</dbReference>
<organism evidence="11 12">
    <name type="scientific">Heligmosomoides polygyrus</name>
    <name type="common">Parasitic roundworm</name>
    <dbReference type="NCBI Taxonomy" id="6339"/>
    <lineage>
        <taxon>Eukaryota</taxon>
        <taxon>Metazoa</taxon>
        <taxon>Ecdysozoa</taxon>
        <taxon>Nematoda</taxon>
        <taxon>Chromadorea</taxon>
        <taxon>Rhabditida</taxon>
        <taxon>Rhabditina</taxon>
        <taxon>Rhabditomorpha</taxon>
        <taxon>Strongyloidea</taxon>
        <taxon>Heligmosomidae</taxon>
        <taxon>Heligmosomoides</taxon>
    </lineage>
</organism>
<reference evidence="10 11" key="1">
    <citation type="submission" date="2018-11" db="EMBL/GenBank/DDBJ databases">
        <authorList>
            <consortium name="Pathogen Informatics"/>
        </authorList>
    </citation>
    <scope>NUCLEOTIDE SEQUENCE [LARGE SCALE GENOMIC DNA]</scope>
</reference>
<evidence type="ECO:0000313" key="12">
    <source>
        <dbReference type="WBParaSite" id="HPBE_0002456001-mRNA-1"/>
    </source>
</evidence>